<dbReference type="CDD" id="cd06261">
    <property type="entry name" value="TM_PBP2"/>
    <property type="match status" value="1"/>
</dbReference>
<dbReference type="NCBIfam" id="TIGR01726">
    <property type="entry name" value="HEQRo_perm_3TM"/>
    <property type="match status" value="1"/>
</dbReference>
<reference evidence="10 11" key="1">
    <citation type="submission" date="2023-06" db="EMBL/GenBank/DDBJ databases">
        <title>Campylobacter magnum sp. nov., isolated from cecal contents of domestic pigs (Sus scrofa domesticus).</title>
        <authorList>
            <person name="Papic B."/>
            <person name="Gruntar I."/>
        </authorList>
    </citation>
    <scope>NUCLEOTIDE SEQUENCE [LARGE SCALE GENOMIC DNA]</scope>
    <source>
        <strain evidence="11">34484-21</strain>
    </source>
</reference>
<dbReference type="EMBL" id="JAULJQ010000006">
    <property type="protein sequence ID" value="MDO2409606.1"/>
    <property type="molecule type" value="Genomic_DNA"/>
</dbReference>
<organism evidence="10 11">
    <name type="scientific">Campylobacter magnus</name>
    <dbReference type="NCBI Taxonomy" id="3026462"/>
    <lineage>
        <taxon>Bacteria</taxon>
        <taxon>Pseudomonadati</taxon>
        <taxon>Campylobacterota</taxon>
        <taxon>Epsilonproteobacteria</taxon>
        <taxon>Campylobacterales</taxon>
        <taxon>Campylobacteraceae</taxon>
        <taxon>Campylobacter</taxon>
    </lineage>
</organism>
<keyword evidence="4" id="KW-1003">Cell membrane</keyword>
<dbReference type="InterPro" id="IPR000515">
    <property type="entry name" value="MetI-like"/>
</dbReference>
<gene>
    <name evidence="10" type="ORF">Q2362_05770</name>
</gene>
<dbReference type="PANTHER" id="PTHR30614">
    <property type="entry name" value="MEMBRANE COMPONENT OF AMINO ACID ABC TRANSPORTER"/>
    <property type="match status" value="1"/>
</dbReference>
<evidence type="ECO:0000256" key="3">
    <source>
        <dbReference type="ARBA" id="ARBA00022448"/>
    </source>
</evidence>
<name>A0ABT8T7C8_9BACT</name>
<evidence type="ECO:0000256" key="4">
    <source>
        <dbReference type="ARBA" id="ARBA00022475"/>
    </source>
</evidence>
<dbReference type="SUPFAM" id="SSF161098">
    <property type="entry name" value="MetI-like"/>
    <property type="match status" value="1"/>
</dbReference>
<protein>
    <submittedName>
        <fullName evidence="10">Amino acid ABC transporter permease</fullName>
    </submittedName>
</protein>
<proteinExistence type="inferred from homology"/>
<evidence type="ECO:0000256" key="6">
    <source>
        <dbReference type="ARBA" id="ARBA00022989"/>
    </source>
</evidence>
<comment type="caution">
    <text evidence="10">The sequence shown here is derived from an EMBL/GenBank/DDBJ whole genome shotgun (WGS) entry which is preliminary data.</text>
</comment>
<comment type="subcellular location">
    <subcellularLocation>
        <location evidence="1">Cell inner membrane</location>
        <topology evidence="1">Multi-pass membrane protein</topology>
    </subcellularLocation>
    <subcellularLocation>
        <location evidence="8">Cell membrane</location>
        <topology evidence="8">Multi-pass membrane protein</topology>
    </subcellularLocation>
</comment>
<dbReference type="Pfam" id="PF00528">
    <property type="entry name" value="BPD_transp_1"/>
    <property type="match status" value="1"/>
</dbReference>
<evidence type="ECO:0000313" key="11">
    <source>
        <dbReference type="Proteomes" id="UP001171111"/>
    </source>
</evidence>
<keyword evidence="3 8" id="KW-0813">Transport</keyword>
<dbReference type="InterPro" id="IPR010065">
    <property type="entry name" value="AA_ABC_transptr_permease_3TM"/>
</dbReference>
<evidence type="ECO:0000256" key="1">
    <source>
        <dbReference type="ARBA" id="ARBA00004429"/>
    </source>
</evidence>
<dbReference type="Proteomes" id="UP001171111">
    <property type="component" value="Unassembled WGS sequence"/>
</dbReference>
<accession>A0ABT8T7C8</accession>
<evidence type="ECO:0000256" key="2">
    <source>
        <dbReference type="ARBA" id="ARBA00010072"/>
    </source>
</evidence>
<dbReference type="PROSITE" id="PS50928">
    <property type="entry name" value="ABC_TM1"/>
    <property type="match status" value="1"/>
</dbReference>
<comment type="similarity">
    <text evidence="2">Belongs to the binding-protein-dependent transport system permease family. HisMQ subfamily.</text>
</comment>
<dbReference type="Gene3D" id="1.10.3720.10">
    <property type="entry name" value="MetI-like"/>
    <property type="match status" value="1"/>
</dbReference>
<evidence type="ECO:0000256" key="7">
    <source>
        <dbReference type="ARBA" id="ARBA00023136"/>
    </source>
</evidence>
<evidence type="ECO:0000259" key="9">
    <source>
        <dbReference type="PROSITE" id="PS50928"/>
    </source>
</evidence>
<dbReference type="InterPro" id="IPR043429">
    <property type="entry name" value="ArtM/GltK/GlnP/TcyL/YhdX-like"/>
</dbReference>
<evidence type="ECO:0000256" key="8">
    <source>
        <dbReference type="RuleBase" id="RU363032"/>
    </source>
</evidence>
<evidence type="ECO:0000313" key="10">
    <source>
        <dbReference type="EMBL" id="MDO2409606.1"/>
    </source>
</evidence>
<dbReference type="RefSeq" id="WP_302244429.1">
    <property type="nucleotide sequence ID" value="NZ_JAULJQ010000006.1"/>
</dbReference>
<keyword evidence="11" id="KW-1185">Reference proteome</keyword>
<feature type="domain" description="ABC transmembrane type-1" evidence="9">
    <location>
        <begin position="19"/>
        <end position="213"/>
    </location>
</feature>
<feature type="transmembrane region" description="Helical" evidence="8">
    <location>
        <begin position="193"/>
        <end position="216"/>
    </location>
</feature>
<keyword evidence="5 8" id="KW-0812">Transmembrane</keyword>
<sequence>MGISILFADGVFSRLLEGLLVSAEISLISALFSLVFGVIFGLFMTIDFWLTKLISRIYLEFVRIMPQLVLLFIMYFGVSSWLGLDISAFLSSVIVFTFWGTAEMGDLVRSALINTPKHQYESAFALGLNKTQTYAYIIIPQTIKNLTPLSINLITRIIKTTSLVALIGVVEVLKVAEQIIDSTRFSHPNGALWVYGAVFMMYFVLCFTTSLCSKFFEER</sequence>
<dbReference type="InterPro" id="IPR035906">
    <property type="entry name" value="MetI-like_sf"/>
</dbReference>
<evidence type="ECO:0000256" key="5">
    <source>
        <dbReference type="ARBA" id="ARBA00022692"/>
    </source>
</evidence>
<feature type="transmembrane region" description="Helical" evidence="8">
    <location>
        <begin position="25"/>
        <end position="50"/>
    </location>
</feature>
<keyword evidence="7 8" id="KW-0472">Membrane</keyword>
<keyword evidence="6 8" id="KW-1133">Transmembrane helix</keyword>
<dbReference type="PANTHER" id="PTHR30614:SF36">
    <property type="entry name" value="ABC TRANSPORTER MEMBRANE-SPANNING PERMEASE-GLUTAMINE TRANSPORT"/>
    <property type="match status" value="1"/>
</dbReference>